<evidence type="ECO:0000256" key="6">
    <source>
        <dbReference type="PROSITE-ProRule" id="PRU00023"/>
    </source>
</evidence>
<dbReference type="Pfam" id="PF12796">
    <property type="entry name" value="Ank_2"/>
    <property type="match status" value="1"/>
</dbReference>
<evidence type="ECO:0000256" key="2">
    <source>
        <dbReference type="ARBA" id="ARBA00022737"/>
    </source>
</evidence>
<feature type="repeat" description="ANK" evidence="6">
    <location>
        <begin position="228"/>
        <end position="260"/>
    </location>
</feature>
<dbReference type="Gene3D" id="1.25.40.20">
    <property type="entry name" value="Ankyrin repeat-containing domain"/>
    <property type="match status" value="2"/>
</dbReference>
<keyword evidence="3 6" id="KW-0040">ANK repeat</keyword>
<evidence type="ECO:0000256" key="4">
    <source>
        <dbReference type="ARBA" id="ARBA00023242"/>
    </source>
</evidence>
<evidence type="ECO:0000313" key="8">
    <source>
        <dbReference type="Proteomes" id="UP001558613"/>
    </source>
</evidence>
<dbReference type="PROSITE" id="PS50088">
    <property type="entry name" value="ANK_REPEAT"/>
    <property type="match status" value="4"/>
</dbReference>
<comment type="subcellular location">
    <subcellularLocation>
        <location evidence="1">Nucleus</location>
    </subcellularLocation>
</comment>
<evidence type="ECO:0000256" key="1">
    <source>
        <dbReference type="ARBA" id="ARBA00004123"/>
    </source>
</evidence>
<feature type="repeat" description="ANK" evidence="6">
    <location>
        <begin position="129"/>
        <end position="161"/>
    </location>
</feature>
<dbReference type="SUPFAM" id="SSF48403">
    <property type="entry name" value="Ankyrin repeat"/>
    <property type="match status" value="1"/>
</dbReference>
<gene>
    <name evidence="7" type="ORF">QQF64_004579</name>
</gene>
<protein>
    <recommendedName>
        <fullName evidence="5">Ankyrin repeat domain-containing protein 1</fullName>
    </recommendedName>
</protein>
<dbReference type="PANTHER" id="PTHR24126:SF7">
    <property type="entry name" value="ANKYRIN REPEAT DOMAIN-CONTAINING PROTEIN 1"/>
    <property type="match status" value="1"/>
</dbReference>
<proteinExistence type="predicted"/>
<name>A0ABR3MJN5_9TELE</name>
<organism evidence="7 8">
    <name type="scientific">Cirrhinus molitorella</name>
    <name type="common">mud carp</name>
    <dbReference type="NCBI Taxonomy" id="172907"/>
    <lineage>
        <taxon>Eukaryota</taxon>
        <taxon>Metazoa</taxon>
        <taxon>Chordata</taxon>
        <taxon>Craniata</taxon>
        <taxon>Vertebrata</taxon>
        <taxon>Euteleostomi</taxon>
        <taxon>Actinopterygii</taxon>
        <taxon>Neopterygii</taxon>
        <taxon>Teleostei</taxon>
        <taxon>Ostariophysi</taxon>
        <taxon>Cypriniformes</taxon>
        <taxon>Cyprinidae</taxon>
        <taxon>Labeoninae</taxon>
        <taxon>Labeonini</taxon>
        <taxon>Cirrhinus</taxon>
    </lineage>
</organism>
<dbReference type="PANTHER" id="PTHR24126">
    <property type="entry name" value="ANKYRIN REPEAT, PH AND SEC7 DOMAIN CONTAINING PROTEIN SECG-RELATED"/>
    <property type="match status" value="1"/>
</dbReference>
<dbReference type="InterPro" id="IPR036770">
    <property type="entry name" value="Ankyrin_rpt-contain_sf"/>
</dbReference>
<dbReference type="Pfam" id="PF13637">
    <property type="entry name" value="Ank_4"/>
    <property type="match status" value="1"/>
</dbReference>
<dbReference type="PROSITE" id="PS50297">
    <property type="entry name" value="ANK_REP_REGION"/>
    <property type="match status" value="4"/>
</dbReference>
<feature type="repeat" description="ANK" evidence="6">
    <location>
        <begin position="162"/>
        <end position="194"/>
    </location>
</feature>
<keyword evidence="8" id="KW-1185">Reference proteome</keyword>
<feature type="repeat" description="ANK" evidence="6">
    <location>
        <begin position="195"/>
        <end position="227"/>
    </location>
</feature>
<dbReference type="PRINTS" id="PR01415">
    <property type="entry name" value="ANKYRIN"/>
</dbReference>
<evidence type="ECO:0000256" key="3">
    <source>
        <dbReference type="ARBA" id="ARBA00023043"/>
    </source>
</evidence>
<accession>A0ABR3MJN5</accession>
<evidence type="ECO:0000256" key="5">
    <source>
        <dbReference type="ARBA" id="ARBA00039564"/>
    </source>
</evidence>
<reference evidence="7 8" key="1">
    <citation type="submission" date="2023-09" db="EMBL/GenBank/DDBJ databases">
        <authorList>
            <person name="Wang M."/>
        </authorList>
    </citation>
    <scope>NUCLEOTIDE SEQUENCE [LARGE SCALE GENOMIC DNA]</scope>
    <source>
        <strain evidence="7">GT-2023</strain>
        <tissue evidence="7">Liver</tissue>
    </source>
</reference>
<dbReference type="SMART" id="SM00248">
    <property type="entry name" value="ANK"/>
    <property type="match status" value="4"/>
</dbReference>
<sequence>MGILQDDELVTDITSGNKEQDDNVAQQLSEECKSSVNHLKTYNNLHCDSEVIHCHGFNFDDSTNDLQELIEESQKINSSIPVYKTQPKQELVNDFVDEDDFLKAALDNNLPMIKSYLARGADPNACDNFNRTALHRACSQGNVEIVKTLLEAGASIENKDKLQATEVHWACRGGSLPVLEVLLNQGAKLDSRDKLRSTPLHVAVKTGHYECAEHLIHCGADVNAKDIEGDTPLHDAVRLNRFKLIQLLLLHRGDLKLKNCEGKSPMDSVCEWQNGAKSIFDNFKDFKK</sequence>
<dbReference type="EMBL" id="JAYMGO010000012">
    <property type="protein sequence ID" value="KAL1264224.1"/>
    <property type="molecule type" value="Genomic_DNA"/>
</dbReference>
<comment type="caution">
    <text evidence="7">The sequence shown here is derived from an EMBL/GenBank/DDBJ whole genome shotgun (WGS) entry which is preliminary data.</text>
</comment>
<keyword evidence="2" id="KW-0677">Repeat</keyword>
<dbReference type="InterPro" id="IPR002110">
    <property type="entry name" value="Ankyrin_rpt"/>
</dbReference>
<evidence type="ECO:0000313" key="7">
    <source>
        <dbReference type="EMBL" id="KAL1264224.1"/>
    </source>
</evidence>
<dbReference type="Proteomes" id="UP001558613">
    <property type="component" value="Unassembled WGS sequence"/>
</dbReference>
<keyword evidence="4" id="KW-0539">Nucleus</keyword>